<dbReference type="GO" id="GO:0030170">
    <property type="term" value="F:pyridoxal phosphate binding"/>
    <property type="evidence" value="ECO:0007669"/>
    <property type="project" value="InterPro"/>
</dbReference>
<dbReference type="SMART" id="SM00823">
    <property type="entry name" value="PKS_PP"/>
    <property type="match status" value="1"/>
</dbReference>
<keyword evidence="4" id="KW-0597">Phosphoprotein</keyword>
<dbReference type="CDD" id="cd08955">
    <property type="entry name" value="KR_2_FAS_SDR_x"/>
    <property type="match status" value="1"/>
</dbReference>
<dbReference type="InterPro" id="IPR004839">
    <property type="entry name" value="Aminotransferase_I/II_large"/>
</dbReference>
<dbReference type="InterPro" id="IPR006162">
    <property type="entry name" value="Ppantetheine_attach_site"/>
</dbReference>
<dbReference type="CDD" id="cd06454">
    <property type="entry name" value="KBL_like"/>
    <property type="match status" value="1"/>
</dbReference>
<dbReference type="PANTHER" id="PTHR13693">
    <property type="entry name" value="CLASS II AMINOTRANSFERASE/8-AMINO-7-OXONONANOATE SYNTHASE"/>
    <property type="match status" value="1"/>
</dbReference>
<dbReference type="Gene3D" id="3.40.50.720">
    <property type="entry name" value="NAD(P)-binding Rossmann-like Domain"/>
    <property type="match status" value="1"/>
</dbReference>
<dbReference type="Pfam" id="PF08659">
    <property type="entry name" value="KR"/>
    <property type="match status" value="1"/>
</dbReference>
<dbReference type="SUPFAM" id="SSF53383">
    <property type="entry name" value="PLP-dependent transferases"/>
    <property type="match status" value="1"/>
</dbReference>
<evidence type="ECO:0000256" key="1">
    <source>
        <dbReference type="ARBA" id="ARBA00001933"/>
    </source>
</evidence>
<dbReference type="SMART" id="SM00822">
    <property type="entry name" value="PKS_KR"/>
    <property type="match status" value="1"/>
</dbReference>
<evidence type="ECO:0000256" key="4">
    <source>
        <dbReference type="ARBA" id="ARBA00022553"/>
    </source>
</evidence>
<comment type="cofactor">
    <cofactor evidence="1">
        <name>pyridoxal 5'-phosphate</name>
        <dbReference type="ChEBI" id="CHEBI:597326"/>
    </cofactor>
</comment>
<dbReference type="Gene3D" id="3.90.1150.10">
    <property type="entry name" value="Aspartate Aminotransferase, domain 1"/>
    <property type="match status" value="1"/>
</dbReference>
<dbReference type="InterPro" id="IPR013968">
    <property type="entry name" value="PKS_KR"/>
</dbReference>
<dbReference type="InterPro" id="IPR009081">
    <property type="entry name" value="PP-bd_ACP"/>
</dbReference>
<dbReference type="InterPro" id="IPR001917">
    <property type="entry name" value="Aminotrans_II_pyridoxalP_BS"/>
</dbReference>
<dbReference type="InterPro" id="IPR015424">
    <property type="entry name" value="PyrdxlP-dep_Trfase"/>
</dbReference>
<name>A0A451AEM6_9GAMM</name>
<dbReference type="InterPro" id="IPR015421">
    <property type="entry name" value="PyrdxlP-dep_Trfase_major"/>
</dbReference>
<dbReference type="SUPFAM" id="SSF51735">
    <property type="entry name" value="NAD(P)-binding Rossmann-fold domains"/>
    <property type="match status" value="2"/>
</dbReference>
<keyword evidence="3" id="KW-0596">Phosphopantetheine</keyword>
<dbReference type="InterPro" id="IPR036291">
    <property type="entry name" value="NAD(P)-bd_dom_sf"/>
</dbReference>
<sequence>MTTTLTRKACFVPSSIAESLGNTLPESWLIFADGGGVGQALAERLESSGNTCVLVYADAGKKMGTARRVDHHAFAHSSTTLPSSRQGLAGTGARDGNKIWYLDPAQSGDFDRLFTNAFQEKVPPLRGIVHLWSLDAPDNAELTSETLAQAQTLICGSVLHLLQAQIKQNQPAKLWLVTRNAVSTGQSGAPLVLAQAPLWGLGKVIALEHPDRWGAMIDNPEAADLLAEITAENVAEEREDQVAYRDGQRYVARLVKSSLSLSINAQPSPPLQPNNSYLITGGLGGLGLEVARWMVGKGARHLVLTGRRGPSTEAQDLLRQLEGMGAGILVFNGDVSDHGQMVHLFEEIDEQMPPLKGIIHAADILDDGVLLQQDIARFDKVMAPKVAGTWHLHTLTQDRPLDFFVCFSSMASLLGSPGQGNYAAANGFMDALIHHRRALGLPGLSINWGAWAKVGMAADSDSLQQERLVAIGVDSIEPNEGISRLGVLMGQAARIQVGVASVNWSRYLKQSFVASAFLSELTRRSSFASEHSYEIARKTLVDQLLASPGDEQKLQYVKRIVLRMISETLLISEDTIDEDQDLDELGIDSLMSTQLREKIRKEMGIDISNADLIELINTSTLSQLAGLLIRKLNLPEEDDGKKALSRAQPEKSTTTEKETSFSTKTEYGTLPEKHAWEIPEHFYDTDCFVEYEWLQEQKKSFGQSGIDNPYFRVNEAIIGATTQIDDRELISFSSYNYIGLSGDSRVSEASREAIRRYGTSPSASRIATGEKPIHGKLERALARFLNTEDCLVFVSGHATNVTVIGHLFSSRDLIVHDTLAHNSIVQGCLLSGATRIPFFHNNYEQLDNILAQNRHNHERVLVVVEGVYSMDGDIVPLPQFIEVKHKYKAILMVDEAHSTGVLGKSGRGVGEYHQVDSADVDIWMGTLSKALASCGGYIAGRHRMIEYLKYTAPGFMYSVGMTPANAAAALAALEIMQQEPERLERLRDNAHFFLESAKARGLNTGLSHDTPIVPIITGDSMRAFELAHRLFQKGINVHPVVAPAVPEGDARLRFFITSEHTKEQIDYAVDQTAQLL</sequence>
<dbReference type="InterPro" id="IPR015422">
    <property type="entry name" value="PyrdxlP-dep_Trfase_small"/>
</dbReference>
<dbReference type="Pfam" id="PF00550">
    <property type="entry name" value="PP-binding"/>
    <property type="match status" value="1"/>
</dbReference>
<dbReference type="PROSITE" id="PS50075">
    <property type="entry name" value="CARRIER"/>
    <property type="match status" value="1"/>
</dbReference>
<dbReference type="InterPro" id="IPR036736">
    <property type="entry name" value="ACP-like_sf"/>
</dbReference>
<gene>
    <name evidence="9" type="ORF">BECKTUN1418D_GA0071000_12671</name>
</gene>
<dbReference type="Gene3D" id="3.40.640.10">
    <property type="entry name" value="Type I PLP-dependent aspartate aminotransferase-like (Major domain)"/>
    <property type="match status" value="1"/>
</dbReference>
<dbReference type="GO" id="GO:0016740">
    <property type="term" value="F:transferase activity"/>
    <property type="evidence" value="ECO:0007669"/>
    <property type="project" value="UniProtKB-KW"/>
</dbReference>
<evidence type="ECO:0000256" key="2">
    <source>
        <dbReference type="ARBA" id="ARBA00006484"/>
    </source>
</evidence>
<evidence type="ECO:0000256" key="6">
    <source>
        <dbReference type="ARBA" id="ARBA00022898"/>
    </source>
</evidence>
<proteinExistence type="inferred from homology"/>
<evidence type="ECO:0000259" key="8">
    <source>
        <dbReference type="PROSITE" id="PS50075"/>
    </source>
</evidence>
<dbReference type="GO" id="GO:0031177">
    <property type="term" value="F:phosphopantetheine binding"/>
    <property type="evidence" value="ECO:0007669"/>
    <property type="project" value="InterPro"/>
</dbReference>
<feature type="domain" description="Carrier" evidence="8">
    <location>
        <begin position="548"/>
        <end position="632"/>
    </location>
</feature>
<dbReference type="PANTHER" id="PTHR13693:SF3">
    <property type="entry name" value="LD36009P"/>
    <property type="match status" value="1"/>
</dbReference>
<dbReference type="Pfam" id="PF00155">
    <property type="entry name" value="Aminotran_1_2"/>
    <property type="match status" value="1"/>
</dbReference>
<evidence type="ECO:0000313" key="9">
    <source>
        <dbReference type="EMBL" id="VFK64499.1"/>
    </source>
</evidence>
<organism evidence="9">
    <name type="scientific">Candidatus Kentrum sp. TUN</name>
    <dbReference type="NCBI Taxonomy" id="2126343"/>
    <lineage>
        <taxon>Bacteria</taxon>
        <taxon>Pseudomonadati</taxon>
        <taxon>Pseudomonadota</taxon>
        <taxon>Gammaproteobacteria</taxon>
        <taxon>Candidatus Kentrum</taxon>
    </lineage>
</organism>
<keyword evidence="6" id="KW-0663">Pyridoxal phosphate</keyword>
<reference evidence="9" key="1">
    <citation type="submission" date="2019-02" db="EMBL/GenBank/DDBJ databases">
        <authorList>
            <person name="Gruber-Vodicka R. H."/>
            <person name="Seah K. B. B."/>
        </authorList>
    </citation>
    <scope>NUCLEOTIDE SEQUENCE</scope>
    <source>
        <strain evidence="9">BECK_BY1</strain>
    </source>
</reference>
<dbReference type="SUPFAM" id="SSF47336">
    <property type="entry name" value="ACP-like"/>
    <property type="match status" value="1"/>
</dbReference>
<dbReference type="PROSITE" id="PS00599">
    <property type="entry name" value="AA_TRANSFER_CLASS_2"/>
    <property type="match status" value="1"/>
</dbReference>
<dbReference type="PROSITE" id="PS00012">
    <property type="entry name" value="PHOSPHOPANTETHEINE"/>
    <property type="match status" value="1"/>
</dbReference>
<evidence type="ECO:0000256" key="3">
    <source>
        <dbReference type="ARBA" id="ARBA00022450"/>
    </source>
</evidence>
<comment type="similarity">
    <text evidence="2">Belongs to the short-chain dehydrogenases/reductases (SDR) family.</text>
</comment>
<dbReference type="InterPro" id="IPR020806">
    <property type="entry name" value="PKS_PP-bd"/>
</dbReference>
<evidence type="ECO:0000256" key="5">
    <source>
        <dbReference type="ARBA" id="ARBA00022679"/>
    </source>
</evidence>
<accession>A0A451AEM6</accession>
<dbReference type="InterPro" id="IPR057326">
    <property type="entry name" value="KR_dom"/>
</dbReference>
<dbReference type="Gene3D" id="1.10.1200.10">
    <property type="entry name" value="ACP-like"/>
    <property type="match status" value="1"/>
</dbReference>
<feature type="region of interest" description="Disordered" evidence="7">
    <location>
        <begin position="639"/>
        <end position="666"/>
    </location>
</feature>
<protein>
    <submittedName>
        <fullName evidence="9">8-amino-7-oxononanoate synthase</fullName>
    </submittedName>
</protein>
<dbReference type="AlphaFoldDB" id="A0A451AEM6"/>
<keyword evidence="5" id="KW-0808">Transferase</keyword>
<dbReference type="EMBL" id="CAADFX010000267">
    <property type="protein sequence ID" value="VFK64499.1"/>
    <property type="molecule type" value="Genomic_DNA"/>
</dbReference>
<dbReference type="InterPro" id="IPR050087">
    <property type="entry name" value="AON_synthase_class-II"/>
</dbReference>
<evidence type="ECO:0000256" key="7">
    <source>
        <dbReference type="SAM" id="MobiDB-lite"/>
    </source>
</evidence>